<dbReference type="PANTHER" id="PTHR30024">
    <property type="entry name" value="ALIPHATIC SULFONATES-BINDING PROTEIN-RELATED"/>
    <property type="match status" value="1"/>
</dbReference>
<dbReference type="PROSITE" id="PS51257">
    <property type="entry name" value="PROKAR_LIPOPROTEIN"/>
    <property type="match status" value="1"/>
</dbReference>
<proteinExistence type="inferred from homology"/>
<dbReference type="SUPFAM" id="SSF53850">
    <property type="entry name" value="Periplasmic binding protein-like II"/>
    <property type="match status" value="1"/>
</dbReference>
<evidence type="ECO:0000313" key="6">
    <source>
        <dbReference type="Proteomes" id="UP001597120"/>
    </source>
</evidence>
<evidence type="ECO:0000313" key="5">
    <source>
        <dbReference type="EMBL" id="MFD0868549.1"/>
    </source>
</evidence>
<dbReference type="InterPro" id="IPR001638">
    <property type="entry name" value="Solute-binding_3/MltF_N"/>
</dbReference>
<dbReference type="PANTHER" id="PTHR30024:SF47">
    <property type="entry name" value="TAURINE-BINDING PERIPLASMIC PROTEIN"/>
    <property type="match status" value="1"/>
</dbReference>
<evidence type="ECO:0000256" key="1">
    <source>
        <dbReference type="ARBA" id="ARBA00004418"/>
    </source>
</evidence>
<evidence type="ECO:0000259" key="4">
    <source>
        <dbReference type="SMART" id="SM00062"/>
    </source>
</evidence>
<comment type="caution">
    <text evidence="5">The sequence shown here is derived from an EMBL/GenBank/DDBJ whole genome shotgun (WGS) entry which is preliminary data.</text>
</comment>
<keyword evidence="3" id="KW-0732">Signal</keyword>
<dbReference type="Pfam" id="PF09084">
    <property type="entry name" value="NMT1"/>
    <property type="match status" value="1"/>
</dbReference>
<protein>
    <submittedName>
        <fullName evidence="5">ABC transporter substrate-binding protein</fullName>
    </submittedName>
</protein>
<dbReference type="SMART" id="SM00062">
    <property type="entry name" value="PBPb"/>
    <property type="match status" value="1"/>
</dbReference>
<dbReference type="InterPro" id="IPR015168">
    <property type="entry name" value="SsuA/THI5"/>
</dbReference>
<keyword evidence="6" id="KW-1185">Reference proteome</keyword>
<evidence type="ECO:0000256" key="2">
    <source>
        <dbReference type="ARBA" id="ARBA00010742"/>
    </source>
</evidence>
<sequence length="354" mass="38197">MKKGTIVFMLVALVLTVVLAGCGKKEEVQPTPSPGGQEKEAAPVSVSIGLLKLTSSAPLFIAVEKGFFKEENIDASLKWFDAAQPIAVATASGSVDIGATGITASLYNMIAGGQKLTIVADKGREEKGYSSSALLVSSDSPIAGIADLKGKKVGITQTGSTYHYMIGRMLENHGLTLEDIELTPLNSIKGLMDSLKSKQVDAVLLNEPNISAVLKDGYGRVVAQVGDEIPYQTSGIFYSPKFAEDKDAAVRFLKAYAKATRYYYDAVLVQQDGKIVPGENYDEVVSIIAKYTDQPEENIKAGLPYMDPDGRLLAEDIQTQIDWYAKEKLIEKKVDSSTIVNTEMLEQALKELGK</sequence>
<accession>A0ABW3D8F5</accession>
<comment type="similarity">
    <text evidence="2">Belongs to the bacterial solute-binding protein SsuA/TauA family.</text>
</comment>
<dbReference type="Gene3D" id="3.40.190.10">
    <property type="entry name" value="Periplasmic binding protein-like II"/>
    <property type="match status" value="2"/>
</dbReference>
<evidence type="ECO:0000256" key="3">
    <source>
        <dbReference type="ARBA" id="ARBA00022729"/>
    </source>
</evidence>
<name>A0ABW3D8F5_9BACL</name>
<dbReference type="EMBL" id="JBHTIU010000016">
    <property type="protein sequence ID" value="MFD0868549.1"/>
    <property type="molecule type" value="Genomic_DNA"/>
</dbReference>
<dbReference type="RefSeq" id="WP_144932965.1">
    <property type="nucleotide sequence ID" value="NZ_JBHTIU010000016.1"/>
</dbReference>
<feature type="domain" description="Solute-binding protein family 3/N-terminal" evidence="4">
    <location>
        <begin position="45"/>
        <end position="266"/>
    </location>
</feature>
<organism evidence="5 6">
    <name type="scientific">Paenibacillus residui</name>
    <dbReference type="NCBI Taxonomy" id="629724"/>
    <lineage>
        <taxon>Bacteria</taxon>
        <taxon>Bacillati</taxon>
        <taxon>Bacillota</taxon>
        <taxon>Bacilli</taxon>
        <taxon>Bacillales</taxon>
        <taxon>Paenibacillaceae</taxon>
        <taxon>Paenibacillus</taxon>
    </lineage>
</organism>
<gene>
    <name evidence="5" type="ORF">ACFQ03_05265</name>
</gene>
<dbReference type="Proteomes" id="UP001597120">
    <property type="component" value="Unassembled WGS sequence"/>
</dbReference>
<reference evidence="6" key="1">
    <citation type="journal article" date="2019" name="Int. J. Syst. Evol. Microbiol.">
        <title>The Global Catalogue of Microorganisms (GCM) 10K type strain sequencing project: providing services to taxonomists for standard genome sequencing and annotation.</title>
        <authorList>
            <consortium name="The Broad Institute Genomics Platform"/>
            <consortium name="The Broad Institute Genome Sequencing Center for Infectious Disease"/>
            <person name="Wu L."/>
            <person name="Ma J."/>
        </authorList>
    </citation>
    <scope>NUCLEOTIDE SEQUENCE [LARGE SCALE GENOMIC DNA]</scope>
    <source>
        <strain evidence="6">CCUG 57263</strain>
    </source>
</reference>
<comment type="subcellular location">
    <subcellularLocation>
        <location evidence="1">Periplasm</location>
    </subcellularLocation>
</comment>